<accession>A0ABY2TU34</accession>
<gene>
    <name evidence="1" type="ORF">EZH24_00425</name>
</gene>
<comment type="caution">
    <text evidence="1">The sequence shown here is derived from an EMBL/GenBank/DDBJ whole genome shotgun (WGS) entry which is preliminary data.</text>
</comment>
<keyword evidence="2" id="KW-1185">Reference proteome</keyword>
<evidence type="ECO:0000313" key="2">
    <source>
        <dbReference type="Proteomes" id="UP000310168"/>
    </source>
</evidence>
<proteinExistence type="predicted"/>
<dbReference type="EMBL" id="SJDU01000005">
    <property type="protein sequence ID" value="TKZ36381.1"/>
    <property type="molecule type" value="Genomic_DNA"/>
</dbReference>
<sequence length="24" mass="2784">MSMASTSVFCIYGVHTDWINFLNF</sequence>
<protein>
    <submittedName>
        <fullName evidence="1">Uncharacterized protein</fullName>
    </submittedName>
</protein>
<reference evidence="1 2" key="1">
    <citation type="journal article" date="2019" name="Anaerobe">
        <title>Brachyspira catarrhinii sp. nov., an anaerobic intestinal spirochaete isolated from vervet monkeys may have been misidentified as Brachyspira aalborgi in previous studies.</title>
        <authorList>
            <person name="Phillips N.D."/>
            <person name="La T."/>
            <person name="Hampson D.J."/>
        </authorList>
    </citation>
    <scope>NUCLEOTIDE SEQUENCE [LARGE SCALE GENOMIC DNA]</scope>
    <source>
        <strain evidence="1 2">Z12</strain>
    </source>
</reference>
<name>A0ABY2TU34_9SPIR</name>
<evidence type="ECO:0000313" key="1">
    <source>
        <dbReference type="EMBL" id="TKZ36381.1"/>
    </source>
</evidence>
<dbReference type="Proteomes" id="UP000310168">
    <property type="component" value="Unassembled WGS sequence"/>
</dbReference>
<organism evidence="1 2">
    <name type="scientific">Brachyspira catarrhinii</name>
    <dbReference type="NCBI Taxonomy" id="2528966"/>
    <lineage>
        <taxon>Bacteria</taxon>
        <taxon>Pseudomonadati</taxon>
        <taxon>Spirochaetota</taxon>
        <taxon>Spirochaetia</taxon>
        <taxon>Brachyspirales</taxon>
        <taxon>Brachyspiraceae</taxon>
        <taxon>Brachyspira</taxon>
    </lineage>
</organism>